<dbReference type="Proteomes" id="UP000799302">
    <property type="component" value="Unassembled WGS sequence"/>
</dbReference>
<dbReference type="PANTHER" id="PTHR43364:SF4">
    <property type="entry name" value="NAD(P)-LINKED OXIDOREDUCTASE SUPERFAMILY PROTEIN"/>
    <property type="match status" value="1"/>
</dbReference>
<organism evidence="3 4">
    <name type="scientific">Microthyrium microscopicum</name>
    <dbReference type="NCBI Taxonomy" id="703497"/>
    <lineage>
        <taxon>Eukaryota</taxon>
        <taxon>Fungi</taxon>
        <taxon>Dikarya</taxon>
        <taxon>Ascomycota</taxon>
        <taxon>Pezizomycotina</taxon>
        <taxon>Dothideomycetes</taxon>
        <taxon>Dothideomycetes incertae sedis</taxon>
        <taxon>Microthyriales</taxon>
        <taxon>Microthyriaceae</taxon>
        <taxon>Microthyrium</taxon>
    </lineage>
</organism>
<dbReference type="SUPFAM" id="SSF51430">
    <property type="entry name" value="NAD(P)-linked oxidoreductase"/>
    <property type="match status" value="1"/>
</dbReference>
<keyword evidence="4" id="KW-1185">Reference proteome</keyword>
<keyword evidence="1" id="KW-0560">Oxidoreductase</keyword>
<protein>
    <submittedName>
        <fullName evidence="3">Aldehyde reductase</fullName>
    </submittedName>
</protein>
<dbReference type="InterPro" id="IPR036812">
    <property type="entry name" value="NAD(P)_OxRdtase_dom_sf"/>
</dbReference>
<evidence type="ECO:0000313" key="3">
    <source>
        <dbReference type="EMBL" id="KAF2668716.1"/>
    </source>
</evidence>
<dbReference type="OrthoDB" id="48988at2759"/>
<proteinExistence type="predicted"/>
<dbReference type="InterPro" id="IPR023210">
    <property type="entry name" value="NADP_OxRdtase_dom"/>
</dbReference>
<accession>A0A6A6UAT8</accession>
<dbReference type="PANTHER" id="PTHR43364">
    <property type="entry name" value="NADH-SPECIFIC METHYLGLYOXAL REDUCTASE-RELATED"/>
    <property type="match status" value="1"/>
</dbReference>
<feature type="domain" description="NADP-dependent oxidoreductase" evidence="2">
    <location>
        <begin position="32"/>
        <end position="309"/>
    </location>
</feature>
<name>A0A6A6UAT8_9PEZI</name>
<evidence type="ECO:0000259" key="2">
    <source>
        <dbReference type="Pfam" id="PF00248"/>
    </source>
</evidence>
<reference evidence="3" key="1">
    <citation type="journal article" date="2020" name="Stud. Mycol.">
        <title>101 Dothideomycetes genomes: a test case for predicting lifestyles and emergence of pathogens.</title>
        <authorList>
            <person name="Haridas S."/>
            <person name="Albert R."/>
            <person name="Binder M."/>
            <person name="Bloem J."/>
            <person name="Labutti K."/>
            <person name="Salamov A."/>
            <person name="Andreopoulos B."/>
            <person name="Baker S."/>
            <person name="Barry K."/>
            <person name="Bills G."/>
            <person name="Bluhm B."/>
            <person name="Cannon C."/>
            <person name="Castanera R."/>
            <person name="Culley D."/>
            <person name="Daum C."/>
            <person name="Ezra D."/>
            <person name="Gonzalez J."/>
            <person name="Henrissat B."/>
            <person name="Kuo A."/>
            <person name="Liang C."/>
            <person name="Lipzen A."/>
            <person name="Lutzoni F."/>
            <person name="Magnuson J."/>
            <person name="Mondo S."/>
            <person name="Nolan M."/>
            <person name="Ohm R."/>
            <person name="Pangilinan J."/>
            <person name="Park H.-J."/>
            <person name="Ramirez L."/>
            <person name="Alfaro M."/>
            <person name="Sun H."/>
            <person name="Tritt A."/>
            <person name="Yoshinaga Y."/>
            <person name="Zwiers L.-H."/>
            <person name="Turgeon B."/>
            <person name="Goodwin S."/>
            <person name="Spatafora J."/>
            <person name="Crous P."/>
            <person name="Grigoriev I."/>
        </authorList>
    </citation>
    <scope>NUCLEOTIDE SEQUENCE</scope>
    <source>
        <strain evidence="3">CBS 115976</strain>
    </source>
</reference>
<evidence type="ECO:0000313" key="4">
    <source>
        <dbReference type="Proteomes" id="UP000799302"/>
    </source>
</evidence>
<dbReference type="Gene3D" id="3.20.20.100">
    <property type="entry name" value="NADP-dependent oxidoreductase domain"/>
    <property type="match status" value="1"/>
</dbReference>
<dbReference type="GO" id="GO:0016491">
    <property type="term" value="F:oxidoreductase activity"/>
    <property type="evidence" value="ECO:0007669"/>
    <property type="project" value="UniProtKB-KW"/>
</dbReference>
<dbReference type="AlphaFoldDB" id="A0A6A6UAT8"/>
<sequence length="323" mass="35567">MATTSNGIKIIYGGGGLSSILAAPEGYDSFHDYSKAILAILEKEGISTLDTAEIYPGSEEEIAYNKATERFTVDTKLPGGFGESRTKDQIIAGGKGNLERLQTKQVHILYFHAPDTKVPFEEQLEASNELYKAGAFKYLGLSNYTPAQVQEVYDISKAKGYPLPKFYQGNYSAVGRKSESELLPTLRKLGIAYNIYSPIAGGFLAKTRSQVEAGAGRFNSTHAVGQLYHGLYVKPTYLDALDKWEVIAKDADISKAELAYRWATYHSALKEGDGIIFGAKNEEQTKQTIAYIRAGPLDDKIAERVNELWKGVEAEAPIDNFHK</sequence>
<dbReference type="EMBL" id="MU004236">
    <property type="protein sequence ID" value="KAF2668716.1"/>
    <property type="molecule type" value="Genomic_DNA"/>
</dbReference>
<dbReference type="Pfam" id="PF00248">
    <property type="entry name" value="Aldo_ket_red"/>
    <property type="match status" value="1"/>
</dbReference>
<gene>
    <name evidence="3" type="ORF">BT63DRAFT_374107</name>
</gene>
<evidence type="ECO:0000256" key="1">
    <source>
        <dbReference type="ARBA" id="ARBA00023002"/>
    </source>
</evidence>
<dbReference type="InterPro" id="IPR050523">
    <property type="entry name" value="AKR_Detox_Biosynth"/>
</dbReference>